<dbReference type="Gene3D" id="3.40.50.1980">
    <property type="entry name" value="Nitrogenase molybdenum iron protein domain"/>
    <property type="match status" value="2"/>
</dbReference>
<gene>
    <name evidence="2" type="ORF">Lp19_2897</name>
</gene>
<dbReference type="Proteomes" id="UP000076882">
    <property type="component" value="Unassembled WGS sequence"/>
</dbReference>
<dbReference type="AlphaFoldDB" id="A0A165QEL4"/>
<dbReference type="Pfam" id="PF01497">
    <property type="entry name" value="Peripla_BP_2"/>
    <property type="match status" value="1"/>
</dbReference>
<accession>A0A165QEL4</accession>
<dbReference type="PROSITE" id="PS51257">
    <property type="entry name" value="PROKAR_LIPOPROTEIN"/>
    <property type="match status" value="1"/>
</dbReference>
<dbReference type="InterPro" id="IPR002491">
    <property type="entry name" value="ABC_transptr_periplasmic_BD"/>
</dbReference>
<dbReference type="PANTHER" id="PTHR30535:SF34">
    <property type="entry name" value="MOLYBDATE-BINDING PROTEIN MOLA"/>
    <property type="match status" value="1"/>
</dbReference>
<dbReference type="PROSITE" id="PS50983">
    <property type="entry name" value="FE_B12_PBP"/>
    <property type="match status" value="1"/>
</dbReference>
<comment type="similarity">
    <text evidence="1">Belongs to the bacterial solute-binding protein 8 family.</text>
</comment>
<evidence type="ECO:0000313" key="2">
    <source>
        <dbReference type="EMBL" id="KZU91611.1"/>
    </source>
</evidence>
<dbReference type="RefSeq" id="WP_072534910.1">
    <property type="nucleotide sequence ID" value="NZ_CP010528.1"/>
</dbReference>
<dbReference type="CDD" id="cd01142">
    <property type="entry name" value="TroA_e"/>
    <property type="match status" value="1"/>
</dbReference>
<protein>
    <submittedName>
        <fullName evidence="2">Periplasmic binding protein</fullName>
    </submittedName>
</protein>
<evidence type="ECO:0000313" key="3">
    <source>
        <dbReference type="Proteomes" id="UP000076882"/>
    </source>
</evidence>
<dbReference type="SUPFAM" id="SSF53807">
    <property type="entry name" value="Helical backbone' metal receptor"/>
    <property type="match status" value="1"/>
</dbReference>
<dbReference type="PANTHER" id="PTHR30535">
    <property type="entry name" value="VITAMIN B12-BINDING PROTEIN"/>
    <property type="match status" value="1"/>
</dbReference>
<name>A0A165QEL4_LACPN</name>
<dbReference type="EMBL" id="LUXM01000040">
    <property type="protein sequence ID" value="KZU91611.1"/>
    <property type="molecule type" value="Genomic_DNA"/>
</dbReference>
<dbReference type="InterPro" id="IPR050902">
    <property type="entry name" value="ABC_Transporter_SBP"/>
</dbReference>
<dbReference type="InterPro" id="IPR006311">
    <property type="entry name" value="TAT_signal"/>
</dbReference>
<organism evidence="2 3">
    <name type="scientific">Lactiplantibacillus plantarum</name>
    <name type="common">Lactobacillus plantarum</name>
    <dbReference type="NCBI Taxonomy" id="1590"/>
    <lineage>
        <taxon>Bacteria</taxon>
        <taxon>Bacillati</taxon>
        <taxon>Bacillota</taxon>
        <taxon>Bacilli</taxon>
        <taxon>Lactobacillales</taxon>
        <taxon>Lactobacillaceae</taxon>
        <taxon>Lactiplantibacillus</taxon>
    </lineage>
</organism>
<dbReference type="PATRIC" id="fig|1590.144.peg.1257"/>
<dbReference type="KEGG" id="lpb:SH83_06090"/>
<evidence type="ECO:0000256" key="1">
    <source>
        <dbReference type="ARBA" id="ARBA00008814"/>
    </source>
</evidence>
<sequence length="356" mass="38577">MKKTRRILLGLALIIGLSVGAGCRSTASKSKTANASQSATTRTVTDMAGTKVKIPTKVTRVADLWHANNQVVLLLGGQKKLVATTQMIKQSPWFKTIDSGISRVTAPFAGDDLQTEELLKAKPDVVIAADTAQVKQARKAKIPTINAMYQTFAGLRQSVNLTAQVLGGTAPKIAKAYQKTLTTNLNDVKNRLKDVTFKPKVLHFVNATNLNQVDGTGTIVNEWIKAAGGQNALKQKGNMISVTTETLAKSDPDVIIVGSATTAEARAALKKNAVLSKLTAVKKNRVYGNPQGTFPWDRYSAEEALQVLWAAKKLHPDQFQDLNMVAKTKAFYQQFYHYQLSTAQANRLLNGASSPK</sequence>
<dbReference type="PROSITE" id="PS51318">
    <property type="entry name" value="TAT"/>
    <property type="match status" value="1"/>
</dbReference>
<reference evidence="2 3" key="1">
    <citation type="submission" date="2016-03" db="EMBL/GenBank/DDBJ databases">
        <title>Comparative genomics of 54 Lactobacillus plantarum strains reveals genomic uncoupling from niche constraints.</title>
        <authorList>
            <person name="Martino M.E."/>
        </authorList>
    </citation>
    <scope>NUCLEOTIDE SEQUENCE [LARGE SCALE GENOMIC DNA]</scope>
    <source>
        <strain evidence="2 3">19.1</strain>
    </source>
</reference>
<comment type="caution">
    <text evidence="2">The sequence shown here is derived from an EMBL/GenBank/DDBJ whole genome shotgun (WGS) entry which is preliminary data.</text>
</comment>
<proteinExistence type="inferred from homology"/>